<reference evidence="2 3" key="1">
    <citation type="submission" date="2017-06" db="EMBL/GenBank/DDBJ databases">
        <title>Ensifer strains isolated from leguminous trees and herbs display diverse denitrification phenotypes with some acting as strong N2O sinks.</title>
        <authorList>
            <person name="Woliy K."/>
            <person name="Mania D."/>
            <person name="Bakken L.R."/>
            <person name="Frostegard A."/>
        </authorList>
    </citation>
    <scope>NUCLEOTIDE SEQUENCE [LARGE SCALE GENOMIC DNA]</scope>
    <source>
        <strain evidence="2 3">AC50a</strain>
    </source>
</reference>
<evidence type="ECO:0000313" key="2">
    <source>
        <dbReference type="EMBL" id="PJR16289.1"/>
    </source>
</evidence>
<dbReference type="EMBL" id="NJGD01000002">
    <property type="protein sequence ID" value="PJR16289.1"/>
    <property type="molecule type" value="Genomic_DNA"/>
</dbReference>
<dbReference type="AlphaFoldDB" id="A0A2J0Z6Z2"/>
<gene>
    <name evidence="2" type="ORF">CEJ86_05725</name>
</gene>
<evidence type="ECO:0000313" key="3">
    <source>
        <dbReference type="Proteomes" id="UP000231987"/>
    </source>
</evidence>
<protein>
    <submittedName>
        <fullName evidence="2">Uncharacterized protein</fullName>
    </submittedName>
</protein>
<proteinExistence type="predicted"/>
<accession>A0A2J0Z6Z2</accession>
<comment type="caution">
    <text evidence="2">The sequence shown here is derived from an EMBL/GenBank/DDBJ whole genome shotgun (WGS) entry which is preliminary data.</text>
</comment>
<name>A0A2J0Z6Z2_RHIML</name>
<organism evidence="2 3">
    <name type="scientific">Rhizobium meliloti</name>
    <name type="common">Ensifer meliloti</name>
    <name type="synonym">Sinorhizobium meliloti</name>
    <dbReference type="NCBI Taxonomy" id="382"/>
    <lineage>
        <taxon>Bacteria</taxon>
        <taxon>Pseudomonadati</taxon>
        <taxon>Pseudomonadota</taxon>
        <taxon>Alphaproteobacteria</taxon>
        <taxon>Hyphomicrobiales</taxon>
        <taxon>Rhizobiaceae</taxon>
        <taxon>Sinorhizobium/Ensifer group</taxon>
        <taxon>Sinorhizobium</taxon>
    </lineage>
</organism>
<keyword evidence="1" id="KW-0732">Signal</keyword>
<dbReference type="Proteomes" id="UP000231987">
    <property type="component" value="Unassembled WGS sequence"/>
</dbReference>
<evidence type="ECO:0000256" key="1">
    <source>
        <dbReference type="SAM" id="SignalP"/>
    </source>
</evidence>
<feature type="chain" id="PRO_5014367254" evidence="1">
    <location>
        <begin position="25"/>
        <end position="89"/>
    </location>
</feature>
<feature type="signal peptide" evidence="1">
    <location>
        <begin position="1"/>
        <end position="24"/>
    </location>
</feature>
<sequence length="89" mass="9639">MKPATLRLTAIFLSAATPFLPAIAGNVQHEKGKVPSQSLAMKKFVDANPDYLEFNDQCSVCSLIDGVAECSSPKIACVKGEYRCTMRSK</sequence>